<reference evidence="2" key="2">
    <citation type="submission" date="2022-10" db="EMBL/GenBank/DDBJ databases">
        <authorList>
            <consortium name="ENA_rothamsted_submissions"/>
            <consortium name="culmorum"/>
            <person name="King R."/>
        </authorList>
    </citation>
    <scope>NUCLEOTIDE SEQUENCE</scope>
</reference>
<dbReference type="Pfam" id="PF00651">
    <property type="entry name" value="BTB"/>
    <property type="match status" value="1"/>
</dbReference>
<gene>
    <name evidence="2" type="ORF">CHIRRI_LOCUS2810</name>
</gene>
<evidence type="ECO:0000313" key="3">
    <source>
        <dbReference type="Proteomes" id="UP001153620"/>
    </source>
</evidence>
<evidence type="ECO:0000313" key="2">
    <source>
        <dbReference type="EMBL" id="CAG9799852.1"/>
    </source>
</evidence>
<dbReference type="InterPro" id="IPR032675">
    <property type="entry name" value="LRR_dom_sf"/>
</dbReference>
<feature type="domain" description="BTB" evidence="1">
    <location>
        <begin position="221"/>
        <end position="284"/>
    </location>
</feature>
<dbReference type="SUPFAM" id="SSF54695">
    <property type="entry name" value="POZ domain"/>
    <property type="match status" value="1"/>
</dbReference>
<dbReference type="OrthoDB" id="2311693at2759"/>
<dbReference type="PANTHER" id="PTHR24413">
    <property type="entry name" value="SPECKLE-TYPE POZ PROTEIN"/>
    <property type="match status" value="1"/>
</dbReference>
<dbReference type="Pfam" id="PF13855">
    <property type="entry name" value="LRR_8"/>
    <property type="match status" value="1"/>
</dbReference>
<dbReference type="EMBL" id="OU895877">
    <property type="protein sequence ID" value="CAG9799852.1"/>
    <property type="molecule type" value="Genomic_DNA"/>
</dbReference>
<name>A0A9N9WNQ1_9DIPT</name>
<dbReference type="Gene3D" id="3.30.710.10">
    <property type="entry name" value="Potassium Channel Kv1.1, Chain A"/>
    <property type="match status" value="1"/>
</dbReference>
<proteinExistence type="predicted"/>
<dbReference type="InterPro" id="IPR001611">
    <property type="entry name" value="Leu-rich_rpt"/>
</dbReference>
<dbReference type="InterPro" id="IPR011333">
    <property type="entry name" value="SKP1/BTB/POZ_sf"/>
</dbReference>
<accession>A0A9N9WNQ1</accession>
<protein>
    <recommendedName>
        <fullName evidence="1">BTB domain-containing protein</fullName>
    </recommendedName>
</protein>
<dbReference type="SUPFAM" id="SSF52058">
    <property type="entry name" value="L domain-like"/>
    <property type="match status" value="1"/>
</dbReference>
<dbReference type="CDD" id="cd18186">
    <property type="entry name" value="BTB_POZ_ZBTB_KLHL-like"/>
    <property type="match status" value="1"/>
</dbReference>
<sequence>MELQCTFGSYTTIVGQEYYRCLVENQILTTTGLELIGEHLAGKTNEDIDFIMFSNCNLEKIPKGFTALFPNLKKLQIYKSNLIEINKNDLAEYHNLERLSFIENNLRFLPDNLFENFKNLKSISFFKNELKYIEPNIFFGLDKLENVDFRWNPEYNICYSIRKEDCLNASTIEDVKDEIWNVHLSNPLKVAQYSRKFNPINSKNKKLSEDLVKIIKNDSLKDFKIKIEKQEISAHRLVLAARSPYFYNLLSNNCLHELIEDEIPFDIVDIAIKFMYTEKFPDNEVDYFNLLAGAIKYGIKPLKEFAIGKIIHSINPDNAFDVFKEANKHSELELMSTAFDEIKKKYPKIEFSDEWISKPEIVADIIEKCVKKKRI</sequence>
<dbReference type="Proteomes" id="UP001153620">
    <property type="component" value="Chromosome 1"/>
</dbReference>
<dbReference type="PROSITE" id="PS50097">
    <property type="entry name" value="BTB"/>
    <property type="match status" value="1"/>
</dbReference>
<evidence type="ECO:0000259" key="1">
    <source>
        <dbReference type="PROSITE" id="PS50097"/>
    </source>
</evidence>
<dbReference type="AlphaFoldDB" id="A0A9N9WNQ1"/>
<dbReference type="Gene3D" id="3.80.10.10">
    <property type="entry name" value="Ribonuclease Inhibitor"/>
    <property type="match status" value="1"/>
</dbReference>
<organism evidence="2 3">
    <name type="scientific">Chironomus riparius</name>
    <dbReference type="NCBI Taxonomy" id="315576"/>
    <lineage>
        <taxon>Eukaryota</taxon>
        <taxon>Metazoa</taxon>
        <taxon>Ecdysozoa</taxon>
        <taxon>Arthropoda</taxon>
        <taxon>Hexapoda</taxon>
        <taxon>Insecta</taxon>
        <taxon>Pterygota</taxon>
        <taxon>Neoptera</taxon>
        <taxon>Endopterygota</taxon>
        <taxon>Diptera</taxon>
        <taxon>Nematocera</taxon>
        <taxon>Chironomoidea</taxon>
        <taxon>Chironomidae</taxon>
        <taxon>Chironominae</taxon>
        <taxon>Chironomus</taxon>
    </lineage>
</organism>
<reference evidence="2" key="1">
    <citation type="submission" date="2022-01" db="EMBL/GenBank/DDBJ databases">
        <authorList>
            <person name="King R."/>
        </authorList>
    </citation>
    <scope>NUCLEOTIDE SEQUENCE</scope>
</reference>
<dbReference type="InterPro" id="IPR000210">
    <property type="entry name" value="BTB/POZ_dom"/>
</dbReference>
<keyword evidence="3" id="KW-1185">Reference proteome</keyword>
<dbReference type="SMART" id="SM00225">
    <property type="entry name" value="BTB"/>
    <property type="match status" value="1"/>
</dbReference>